<accession>X0TIE9</accession>
<evidence type="ECO:0000256" key="1">
    <source>
        <dbReference type="ARBA" id="ARBA00023002"/>
    </source>
</evidence>
<protein>
    <recommendedName>
        <fullName evidence="2">Thiamine pyrophosphate enzyme TPP-binding domain-containing protein</fullName>
    </recommendedName>
</protein>
<gene>
    <name evidence="3" type="ORF">S01H1_31772</name>
</gene>
<dbReference type="GO" id="GO:0016625">
    <property type="term" value="F:oxidoreductase activity, acting on the aldehyde or oxo group of donors, iron-sulfur protein as acceptor"/>
    <property type="evidence" value="ECO:0007669"/>
    <property type="project" value="UniProtKB-ARBA"/>
</dbReference>
<dbReference type="InterPro" id="IPR011766">
    <property type="entry name" value="TPP_enzyme_TPP-bd"/>
</dbReference>
<dbReference type="SUPFAM" id="SSF52518">
    <property type="entry name" value="Thiamin diphosphate-binding fold (THDP-binding)"/>
    <property type="match status" value="1"/>
</dbReference>
<dbReference type="GO" id="GO:0045333">
    <property type="term" value="P:cellular respiration"/>
    <property type="evidence" value="ECO:0007669"/>
    <property type="project" value="UniProtKB-ARBA"/>
</dbReference>
<sequence length="167" mass="17734">MARDLEEYLRPGLDSTPFCPGCGHGILMNLILRAIDELKLSMDEMLFVSGIGCAAWIPSPHFNADTLHTLHGRAIAFATGAKMFNPKLNVMVISGDGDLTSIGGNHLIHAARRNIDLSVICANNMIYGMTGGQVASTSPLGALTSTTMDGNIYRPFDLCKLVLGAGA</sequence>
<evidence type="ECO:0000313" key="3">
    <source>
        <dbReference type="EMBL" id="GAF92974.1"/>
    </source>
</evidence>
<name>X0TIE9_9ZZZZ</name>
<reference evidence="3" key="1">
    <citation type="journal article" date="2014" name="Front. Microbiol.">
        <title>High frequency of phylogenetically diverse reductive dehalogenase-homologous genes in deep subseafloor sedimentary metagenomes.</title>
        <authorList>
            <person name="Kawai M."/>
            <person name="Futagami T."/>
            <person name="Toyoda A."/>
            <person name="Takaki Y."/>
            <person name="Nishi S."/>
            <person name="Hori S."/>
            <person name="Arai W."/>
            <person name="Tsubouchi T."/>
            <person name="Morono Y."/>
            <person name="Uchiyama I."/>
            <person name="Ito T."/>
            <person name="Fujiyama A."/>
            <person name="Inagaki F."/>
            <person name="Takami H."/>
        </authorList>
    </citation>
    <scope>NUCLEOTIDE SEQUENCE</scope>
    <source>
        <strain evidence="3">Expedition CK06-06</strain>
    </source>
</reference>
<keyword evidence="1" id="KW-0560">Oxidoreductase</keyword>
<dbReference type="GO" id="GO:0030976">
    <property type="term" value="F:thiamine pyrophosphate binding"/>
    <property type="evidence" value="ECO:0007669"/>
    <property type="project" value="InterPro"/>
</dbReference>
<dbReference type="InterPro" id="IPR051457">
    <property type="entry name" value="2-oxoacid:Fd_oxidoreductase"/>
</dbReference>
<feature type="domain" description="Thiamine pyrophosphate enzyme TPP-binding" evidence="2">
    <location>
        <begin position="58"/>
        <end position="167"/>
    </location>
</feature>
<dbReference type="PANTHER" id="PTHR48084">
    <property type="entry name" value="2-OXOGLUTARATE OXIDOREDUCTASE SUBUNIT KORB-RELATED"/>
    <property type="match status" value="1"/>
</dbReference>
<dbReference type="PANTHER" id="PTHR48084:SF1">
    <property type="entry name" value="2-OXOGLUTARATE SYNTHASE SUBUNIT KORB"/>
    <property type="match status" value="1"/>
</dbReference>
<organism evidence="3">
    <name type="scientific">marine sediment metagenome</name>
    <dbReference type="NCBI Taxonomy" id="412755"/>
    <lineage>
        <taxon>unclassified sequences</taxon>
        <taxon>metagenomes</taxon>
        <taxon>ecological metagenomes</taxon>
    </lineage>
</organism>
<evidence type="ECO:0000259" key="2">
    <source>
        <dbReference type="Pfam" id="PF02775"/>
    </source>
</evidence>
<dbReference type="Gene3D" id="3.40.50.970">
    <property type="match status" value="1"/>
</dbReference>
<feature type="non-terminal residue" evidence="3">
    <location>
        <position position="167"/>
    </location>
</feature>
<dbReference type="Pfam" id="PF02775">
    <property type="entry name" value="TPP_enzyme_C"/>
    <property type="match status" value="1"/>
</dbReference>
<dbReference type="EMBL" id="BARS01019625">
    <property type="protein sequence ID" value="GAF92974.1"/>
    <property type="molecule type" value="Genomic_DNA"/>
</dbReference>
<dbReference type="InterPro" id="IPR029061">
    <property type="entry name" value="THDP-binding"/>
</dbReference>
<proteinExistence type="predicted"/>
<dbReference type="AlphaFoldDB" id="X0TIE9"/>
<comment type="caution">
    <text evidence="3">The sequence shown here is derived from an EMBL/GenBank/DDBJ whole genome shotgun (WGS) entry which is preliminary data.</text>
</comment>